<gene>
    <name evidence="1" type="ORF">HMPREF9088_1073</name>
</gene>
<evidence type="ECO:0000313" key="1">
    <source>
        <dbReference type="EMBL" id="EFU74073.1"/>
    </source>
</evidence>
<dbReference type="HOGENOM" id="CLU_1953339_0_0_9"/>
<reference evidence="1 2" key="1">
    <citation type="submission" date="2010-12" db="EMBL/GenBank/DDBJ databases">
        <authorList>
            <person name="Muzny D."/>
            <person name="Qin X."/>
            <person name="Deng J."/>
            <person name="Jiang H."/>
            <person name="Liu Y."/>
            <person name="Qu J."/>
            <person name="Song X.-Z."/>
            <person name="Zhang L."/>
            <person name="Thornton R."/>
            <person name="Coyle M."/>
            <person name="Francisco L."/>
            <person name="Jackson L."/>
            <person name="Javaid M."/>
            <person name="Korchina V."/>
            <person name="Kovar C."/>
            <person name="Mata R."/>
            <person name="Mathew T."/>
            <person name="Ngo R."/>
            <person name="Nguyen L."/>
            <person name="Nguyen N."/>
            <person name="Okwuonu G."/>
            <person name="Ongeri F."/>
            <person name="Pham C."/>
            <person name="Simmons D."/>
            <person name="Wilczek-Boney K."/>
            <person name="Hale W."/>
            <person name="Jakkamsetti A."/>
            <person name="Pham P."/>
            <person name="Ruth R."/>
            <person name="San Lucas F."/>
            <person name="Warren J."/>
            <person name="Zhang J."/>
            <person name="Zhao Z."/>
            <person name="Zhou C."/>
            <person name="Zhu D."/>
            <person name="Lee S."/>
            <person name="Bess C."/>
            <person name="Blankenburg K."/>
            <person name="Forbes L."/>
            <person name="Fu Q."/>
            <person name="Gubbala S."/>
            <person name="Hirani K."/>
            <person name="Jayaseelan J.C."/>
            <person name="Lara F."/>
            <person name="Munidasa M."/>
            <person name="Palculict T."/>
            <person name="Patil S."/>
            <person name="Pu L.-L."/>
            <person name="Saada N."/>
            <person name="Tang L."/>
            <person name="Weissenberger G."/>
            <person name="Zhu Y."/>
            <person name="Hemphill L."/>
            <person name="Shang Y."/>
            <person name="Youmans B."/>
            <person name="Ayvaz T."/>
            <person name="Ross M."/>
            <person name="Santibanez J."/>
            <person name="Aqrawi P."/>
            <person name="Gross S."/>
            <person name="Joshi V."/>
            <person name="Fowler G."/>
            <person name="Nazareth L."/>
            <person name="Reid J."/>
            <person name="Worley K."/>
            <person name="Petrosino J."/>
            <person name="Highlander S."/>
            <person name="Gibbs R."/>
        </authorList>
    </citation>
    <scope>NUCLEOTIDE SEQUENCE [LARGE SCALE GENOMIC DNA]</scope>
    <source>
        <strain evidence="2">DSM 15952 / CCUG 50447 / LMG 22039 / TP 1.5</strain>
    </source>
</reference>
<evidence type="ECO:0000313" key="2">
    <source>
        <dbReference type="Proteomes" id="UP000010296"/>
    </source>
</evidence>
<dbReference type="EMBL" id="AEPV01000038">
    <property type="protein sequence ID" value="EFU74073.1"/>
    <property type="molecule type" value="Genomic_DNA"/>
</dbReference>
<dbReference type="Proteomes" id="UP000010296">
    <property type="component" value="Unassembled WGS sequence"/>
</dbReference>
<keyword evidence="2" id="KW-1185">Reference proteome</keyword>
<organism evidence="1 2">
    <name type="scientific">Enterococcus italicus (strain DSM 15952 / CCUG 50447 / LMG 22039 / TP 1.5)</name>
    <dbReference type="NCBI Taxonomy" id="888064"/>
    <lineage>
        <taxon>Bacteria</taxon>
        <taxon>Bacillati</taxon>
        <taxon>Bacillota</taxon>
        <taxon>Bacilli</taxon>
        <taxon>Lactobacillales</taxon>
        <taxon>Enterococcaceae</taxon>
        <taxon>Enterococcus</taxon>
    </lineage>
</organism>
<dbReference type="Gene3D" id="3.20.20.140">
    <property type="entry name" value="Metal-dependent hydrolases"/>
    <property type="match status" value="1"/>
</dbReference>
<proteinExistence type="predicted"/>
<dbReference type="SUPFAM" id="SSF51556">
    <property type="entry name" value="Metallo-dependent hydrolases"/>
    <property type="match status" value="1"/>
</dbReference>
<name>E6LFD3_ENTI1</name>
<dbReference type="InterPro" id="IPR032466">
    <property type="entry name" value="Metal_Hydrolase"/>
</dbReference>
<accession>E6LFD3</accession>
<protein>
    <submittedName>
        <fullName evidence="1">Uncharacterized protein</fullName>
    </submittedName>
</protein>
<feature type="non-terminal residue" evidence="1">
    <location>
        <position position="1"/>
    </location>
</feature>
<sequence>FKNILNGKDKFNKIFEKTSAERLLNHCLKDKKYPKNINEKIMKIFTYACIIYSPLGFNYTHFRVTLQPRFIGIVPPLVELQAAGVGVHIGYDNVYDSWSPFGTGNILEKLNHYCEIFGKKGQRELTDSL</sequence>
<comment type="caution">
    <text evidence="1">The sequence shown here is derived from an EMBL/GenBank/DDBJ whole genome shotgun (WGS) entry which is preliminary data.</text>
</comment>
<dbReference type="STRING" id="888064.HMPREF9088_1073"/>
<dbReference type="AlphaFoldDB" id="E6LFD3"/>
<dbReference type="eggNOG" id="COG0402">
    <property type="taxonomic scope" value="Bacteria"/>
</dbReference>